<accession>A0A212RCZ1</accession>
<dbReference type="Gene3D" id="3.60.110.10">
    <property type="entry name" value="Carbon-nitrogen hydrolase"/>
    <property type="match status" value="1"/>
</dbReference>
<evidence type="ECO:0000313" key="4">
    <source>
        <dbReference type="Proteomes" id="UP000197065"/>
    </source>
</evidence>
<dbReference type="GO" id="GO:0033388">
    <property type="term" value="P:putrescine biosynthetic process from arginine"/>
    <property type="evidence" value="ECO:0007669"/>
    <property type="project" value="TreeGrafter"/>
</dbReference>
<dbReference type="InterPro" id="IPR003010">
    <property type="entry name" value="C-N_Hydrolase"/>
</dbReference>
<dbReference type="PANTHER" id="PTHR43674">
    <property type="entry name" value="NITRILASE C965.09-RELATED"/>
    <property type="match status" value="1"/>
</dbReference>
<dbReference type="PROSITE" id="PS50263">
    <property type="entry name" value="CN_HYDROLASE"/>
    <property type="match status" value="1"/>
</dbReference>
<dbReference type="CDD" id="cd07573">
    <property type="entry name" value="CPA"/>
    <property type="match status" value="1"/>
</dbReference>
<reference evidence="3 4" key="1">
    <citation type="submission" date="2017-06" db="EMBL/GenBank/DDBJ databases">
        <authorList>
            <person name="Kim H.J."/>
            <person name="Triplett B.A."/>
        </authorList>
    </citation>
    <scope>NUCLEOTIDE SEQUENCE [LARGE SCALE GENOMIC DNA]</scope>
    <source>
        <strain evidence="3 4">B29T1</strain>
    </source>
</reference>
<feature type="domain" description="CN hydrolase" evidence="2">
    <location>
        <begin position="4"/>
        <end position="258"/>
    </location>
</feature>
<evidence type="ECO:0000313" key="3">
    <source>
        <dbReference type="EMBL" id="SNB70142.1"/>
    </source>
</evidence>
<dbReference type="PANTHER" id="PTHR43674:SF2">
    <property type="entry name" value="BETA-UREIDOPROPIONASE"/>
    <property type="match status" value="1"/>
</dbReference>
<keyword evidence="1" id="KW-0378">Hydrolase</keyword>
<protein>
    <submittedName>
        <fullName evidence="3">N-carbamoylputrescine amidase</fullName>
    </submittedName>
</protein>
<dbReference type="Pfam" id="PF00795">
    <property type="entry name" value="CN_hydrolase"/>
    <property type="match status" value="1"/>
</dbReference>
<name>A0A212RCZ1_9PROT</name>
<organism evidence="3 4">
    <name type="scientific">Arboricoccus pini</name>
    <dbReference type="NCBI Taxonomy" id="1963835"/>
    <lineage>
        <taxon>Bacteria</taxon>
        <taxon>Pseudomonadati</taxon>
        <taxon>Pseudomonadota</taxon>
        <taxon>Alphaproteobacteria</taxon>
        <taxon>Geminicoccales</taxon>
        <taxon>Geminicoccaceae</taxon>
        <taxon>Arboricoccus</taxon>
    </lineage>
</organism>
<dbReference type="EMBL" id="FYEH01000007">
    <property type="protein sequence ID" value="SNB70142.1"/>
    <property type="molecule type" value="Genomic_DNA"/>
</dbReference>
<dbReference type="InterPro" id="IPR036526">
    <property type="entry name" value="C-N_Hydrolase_sf"/>
</dbReference>
<proteinExistence type="predicted"/>
<evidence type="ECO:0000256" key="1">
    <source>
        <dbReference type="ARBA" id="ARBA00022801"/>
    </source>
</evidence>
<dbReference type="InterPro" id="IPR050345">
    <property type="entry name" value="Aliph_Amidase/BUP"/>
</dbReference>
<dbReference type="SUPFAM" id="SSF56317">
    <property type="entry name" value="Carbon-nitrogen hydrolase"/>
    <property type="match status" value="1"/>
</dbReference>
<keyword evidence="4" id="KW-1185">Reference proteome</keyword>
<dbReference type="Proteomes" id="UP000197065">
    <property type="component" value="Unassembled WGS sequence"/>
</dbReference>
<dbReference type="RefSeq" id="WP_088561688.1">
    <property type="nucleotide sequence ID" value="NZ_FYEH01000007.1"/>
</dbReference>
<gene>
    <name evidence="3" type="ORF">SAMN07250955_107123</name>
</gene>
<dbReference type="GO" id="GO:0050126">
    <property type="term" value="F:N-carbamoylputrescine amidase activity"/>
    <property type="evidence" value="ECO:0007669"/>
    <property type="project" value="TreeGrafter"/>
</dbReference>
<dbReference type="AlphaFoldDB" id="A0A212RCZ1"/>
<sequence>MRKLKVAAVQMACGNDRDQNVARAEALVRQAVAEGAGLVLLPALFEMRYFGQEQSAAHFNLARPFEGHPLIARMSRLAAELDVVLPISFFERANNAFFSTVAIIDADGTVMGIYRKSHIPDGPCCEEKFYFTPGDTGFRIWRTRHGVIGVGICTDQWYPECARSMAVMGAEILLFPTVQGGRPQEVRPESVLHWHRVIQGHASANLMPIISVNRHGLEMGDRDALAFQGGSLIVDEKGNILASAGREGDQLLTYSFDLDALAAARASSGLFRDRRPDLYLSLLTLDGRDQMF</sequence>
<dbReference type="OrthoDB" id="9803803at2"/>
<evidence type="ECO:0000259" key="2">
    <source>
        <dbReference type="PROSITE" id="PS50263"/>
    </source>
</evidence>